<keyword evidence="1 3" id="KW-0472">Membrane</keyword>
<name>A0A940SIB8_9BACI</name>
<sequence length="307" mass="34989">MVIYGDLIFLLSLLMDFLILQLTSLILKKRSSITRSFLGALVGSIVVLLAFTPYSYVFASPFMKILLSFVIVFVAFGRQRMAVFLQLLSAFYFSTFILGGAIFALHYLFSTQDLFSTKEFFKTKNFFGDPISWIFELFLIPPVVYYSRKSTQSIAFTNWKLNELYDIEIKWRKVVICVKGLMDSGNSLVEPLTRKPVIILDVSEQDYNLPSELVNLVRQNQFNMQDEDVINKLSFFQATFVPYKSIGQSNQFIVAVKPASVRIKIKGKWYQSSSVLIGLSHVTLSSDGIFNCILHPKMMEGKIVDTA</sequence>
<dbReference type="PIRSF" id="PIRSF018571">
    <property type="entry name" value="SpoIIGA"/>
    <property type="match status" value="1"/>
</dbReference>
<keyword evidence="1" id="KW-0378">Hydrolase</keyword>
<keyword evidence="3" id="KW-0812">Transmembrane</keyword>
<evidence type="ECO:0000313" key="4">
    <source>
        <dbReference type="EMBL" id="MBP0724820.1"/>
    </source>
</evidence>
<keyword evidence="3" id="KW-1133">Transmembrane helix</keyword>
<dbReference type="GO" id="GO:0005886">
    <property type="term" value="C:plasma membrane"/>
    <property type="evidence" value="ECO:0007669"/>
    <property type="project" value="UniProtKB-SubCell"/>
</dbReference>
<evidence type="ECO:0000256" key="2">
    <source>
        <dbReference type="PIRSR" id="PIRSR018571-1"/>
    </source>
</evidence>
<evidence type="ECO:0000256" key="1">
    <source>
        <dbReference type="PIRNR" id="PIRNR018571"/>
    </source>
</evidence>
<feature type="transmembrane region" description="Helical" evidence="3">
    <location>
        <begin position="62"/>
        <end position="78"/>
    </location>
</feature>
<comment type="caution">
    <text evidence="4">The sequence shown here is derived from an EMBL/GenBank/DDBJ whole genome shotgun (WGS) entry which is preliminary data.</text>
</comment>
<protein>
    <recommendedName>
        <fullName evidence="1">Sporulation sigma-E factor-processing peptidase</fullName>
        <ecNumber evidence="1">3.4.23.-</ecNumber>
    </recommendedName>
    <alternativeName>
        <fullName evidence="1">Membrane-associated aspartic protease</fullName>
    </alternativeName>
    <alternativeName>
        <fullName evidence="1">Stage II sporulation protein GA</fullName>
    </alternativeName>
</protein>
<feature type="transmembrane region" description="Helical" evidence="3">
    <location>
        <begin position="37"/>
        <end position="56"/>
    </location>
</feature>
<comment type="similarity">
    <text evidence="1">Belongs to the peptidase U4 family.</text>
</comment>
<keyword evidence="5" id="KW-1185">Reference proteome</keyword>
<dbReference type="EC" id="3.4.23.-" evidence="1"/>
<reference evidence="4" key="1">
    <citation type="submission" date="2021-04" db="EMBL/GenBank/DDBJ databases">
        <title>Genome seq and assembly of Bacillus sp.</title>
        <authorList>
            <person name="Chhetri G."/>
        </authorList>
    </citation>
    <scope>NUCLEOTIDE SEQUENCE</scope>
    <source>
        <strain evidence="4">RG28</strain>
    </source>
</reference>
<dbReference type="GO" id="GO:0030436">
    <property type="term" value="P:asexual sporulation"/>
    <property type="evidence" value="ECO:0007669"/>
    <property type="project" value="InterPro"/>
</dbReference>
<evidence type="ECO:0000313" key="5">
    <source>
        <dbReference type="Proteomes" id="UP000682134"/>
    </source>
</evidence>
<dbReference type="Pfam" id="PF03419">
    <property type="entry name" value="Peptidase_U4"/>
    <property type="match status" value="1"/>
</dbReference>
<comment type="subunit">
    <text evidence="1">Self-associates. Interacts with SigE. Interacts with SpoIIR.</text>
</comment>
<keyword evidence="1" id="KW-0064">Aspartyl protease</keyword>
<dbReference type="RefSeq" id="WP_209403718.1">
    <property type="nucleotide sequence ID" value="NZ_JAGIYQ010000003.1"/>
</dbReference>
<dbReference type="AlphaFoldDB" id="A0A940SIB8"/>
<feature type="transmembrane region" description="Helical" evidence="3">
    <location>
        <begin position="130"/>
        <end position="147"/>
    </location>
</feature>
<organism evidence="4 5">
    <name type="scientific">Gottfriedia endophytica</name>
    <dbReference type="NCBI Taxonomy" id="2820819"/>
    <lineage>
        <taxon>Bacteria</taxon>
        <taxon>Bacillati</taxon>
        <taxon>Bacillota</taxon>
        <taxon>Bacilli</taxon>
        <taxon>Bacillales</taxon>
        <taxon>Bacillaceae</taxon>
        <taxon>Gottfriedia</taxon>
    </lineage>
</organism>
<dbReference type="InterPro" id="IPR005081">
    <property type="entry name" value="SpoIIGA"/>
</dbReference>
<feature type="active site" evidence="2">
    <location>
        <position position="183"/>
    </location>
</feature>
<comment type="subcellular location">
    <subcellularLocation>
        <location evidence="1">Cell membrane</location>
    </subcellularLocation>
</comment>
<gene>
    <name evidence="4" type="primary">spoIIGA</name>
    <name evidence="4" type="ORF">J5Y03_06400</name>
</gene>
<comment type="function">
    <text evidence="1">Probable aspartic protease that is responsible for the proteolytic cleavage of the RNA polymerase sigma E factor (SigE/spoIIGB) to yield the active peptide in the mother cell during sporulation. Responds to a signal from the forespore that is triggered by the extracellular signal protein SpoIIR.</text>
</comment>
<feature type="transmembrane region" description="Helical" evidence="3">
    <location>
        <begin position="6"/>
        <end position="25"/>
    </location>
</feature>
<evidence type="ECO:0000256" key="3">
    <source>
        <dbReference type="SAM" id="Phobius"/>
    </source>
</evidence>
<keyword evidence="1" id="KW-0645">Protease</keyword>
<keyword evidence="1" id="KW-0749">Sporulation</keyword>
<feature type="transmembrane region" description="Helical" evidence="3">
    <location>
        <begin position="90"/>
        <end position="110"/>
    </location>
</feature>
<dbReference type="GO" id="GO:0004190">
    <property type="term" value="F:aspartic-type endopeptidase activity"/>
    <property type="evidence" value="ECO:0007669"/>
    <property type="project" value="UniProtKB-KW"/>
</dbReference>
<dbReference type="NCBIfam" id="TIGR02854">
    <property type="entry name" value="spore_II_GA"/>
    <property type="match status" value="1"/>
</dbReference>
<keyword evidence="1" id="KW-1003">Cell membrane</keyword>
<proteinExistence type="inferred from homology"/>
<dbReference type="EMBL" id="JAGIYQ010000003">
    <property type="protein sequence ID" value="MBP0724820.1"/>
    <property type="molecule type" value="Genomic_DNA"/>
</dbReference>
<dbReference type="GO" id="GO:0006508">
    <property type="term" value="P:proteolysis"/>
    <property type="evidence" value="ECO:0007669"/>
    <property type="project" value="UniProtKB-KW"/>
</dbReference>
<accession>A0A940SIB8</accession>
<dbReference type="GO" id="GO:0030435">
    <property type="term" value="P:sporulation resulting in formation of a cellular spore"/>
    <property type="evidence" value="ECO:0007669"/>
    <property type="project" value="UniProtKB-KW"/>
</dbReference>
<dbReference type="Proteomes" id="UP000682134">
    <property type="component" value="Unassembled WGS sequence"/>
</dbReference>